<organism evidence="5 6">
    <name type="scientific">Paraburkholderia hospita</name>
    <dbReference type="NCBI Taxonomy" id="169430"/>
    <lineage>
        <taxon>Bacteria</taxon>
        <taxon>Pseudomonadati</taxon>
        <taxon>Pseudomonadota</taxon>
        <taxon>Betaproteobacteria</taxon>
        <taxon>Burkholderiales</taxon>
        <taxon>Burkholderiaceae</taxon>
        <taxon>Paraburkholderia</taxon>
    </lineage>
</organism>
<dbReference type="Proteomes" id="UP000004980">
    <property type="component" value="Unassembled WGS sequence"/>
</dbReference>
<reference evidence="5 6" key="1">
    <citation type="journal article" date="2012" name="J. Bacteriol.">
        <title>Draft Genome Sequence of the Soil Bacterium Burkholderia terrae Strain BS001, Which Interacts with Fungal Surface Structures.</title>
        <authorList>
            <person name="Nazir R."/>
            <person name="Hansen M.A."/>
            <person name="Sorensen S."/>
            <person name="van Elsas J.D."/>
        </authorList>
    </citation>
    <scope>NUCLEOTIDE SEQUENCE [LARGE SCALE GENOMIC DNA]</scope>
    <source>
        <strain evidence="5 6">BS001</strain>
    </source>
</reference>
<evidence type="ECO:0000256" key="2">
    <source>
        <dbReference type="ARBA" id="ARBA00023125"/>
    </source>
</evidence>
<dbReference type="EMBL" id="AKAU01000319">
    <property type="protein sequence ID" value="EIM93222.1"/>
    <property type="molecule type" value="Genomic_DNA"/>
</dbReference>
<comment type="caution">
    <text evidence="5">The sequence shown here is derived from an EMBL/GenBank/DDBJ whole genome shotgun (WGS) entry which is preliminary data.</text>
</comment>
<keyword evidence="3" id="KW-0804">Transcription</keyword>
<dbReference type="InterPro" id="IPR009057">
    <property type="entry name" value="Homeodomain-like_sf"/>
</dbReference>
<dbReference type="Pfam" id="PF12833">
    <property type="entry name" value="HTH_18"/>
    <property type="match status" value="1"/>
</dbReference>
<evidence type="ECO:0000313" key="5">
    <source>
        <dbReference type="EMBL" id="EIM93222.1"/>
    </source>
</evidence>
<gene>
    <name evidence="5" type="ORF">WQE_50620</name>
</gene>
<keyword evidence="2" id="KW-0238">DNA-binding</keyword>
<proteinExistence type="predicted"/>
<dbReference type="InterPro" id="IPR018060">
    <property type="entry name" value="HTH_AraC"/>
</dbReference>
<evidence type="ECO:0000313" key="6">
    <source>
        <dbReference type="Proteomes" id="UP000004980"/>
    </source>
</evidence>
<accession>A0ABN0F3S5</accession>
<name>A0ABN0F3S5_9BURK</name>
<evidence type="ECO:0000259" key="4">
    <source>
        <dbReference type="PROSITE" id="PS01124"/>
    </source>
</evidence>
<dbReference type="SUPFAM" id="SSF46689">
    <property type="entry name" value="Homeodomain-like"/>
    <property type="match status" value="1"/>
</dbReference>
<dbReference type="PROSITE" id="PS01124">
    <property type="entry name" value="HTH_ARAC_FAMILY_2"/>
    <property type="match status" value="1"/>
</dbReference>
<dbReference type="Gene3D" id="1.10.10.60">
    <property type="entry name" value="Homeodomain-like"/>
    <property type="match status" value="1"/>
</dbReference>
<dbReference type="PRINTS" id="PR00032">
    <property type="entry name" value="HTHARAC"/>
</dbReference>
<keyword evidence="6" id="KW-1185">Reference proteome</keyword>
<protein>
    <submittedName>
        <fullName evidence="5">AraC family transcriptional regulator</fullName>
    </submittedName>
</protein>
<feature type="domain" description="HTH araC/xylS-type" evidence="4">
    <location>
        <begin position="1"/>
        <end position="36"/>
    </location>
</feature>
<evidence type="ECO:0000256" key="1">
    <source>
        <dbReference type="ARBA" id="ARBA00023015"/>
    </source>
</evidence>
<sequence length="39" mass="4365">MSVEQIAFGLGFADAAYFTRFFRREVGQAPSQIRAAARQ</sequence>
<evidence type="ECO:0000256" key="3">
    <source>
        <dbReference type="ARBA" id="ARBA00023163"/>
    </source>
</evidence>
<dbReference type="InterPro" id="IPR020449">
    <property type="entry name" value="Tscrpt_reg_AraC-type_HTH"/>
</dbReference>
<keyword evidence="1" id="KW-0805">Transcription regulation</keyword>